<dbReference type="Pfam" id="PF06026">
    <property type="entry name" value="Rib_5-P_isom_A"/>
    <property type="match status" value="1"/>
</dbReference>
<dbReference type="CDD" id="cd01398">
    <property type="entry name" value="RPI_A"/>
    <property type="match status" value="1"/>
</dbReference>
<dbReference type="InterPro" id="IPR004788">
    <property type="entry name" value="Ribose5P_isomerase_type_A"/>
</dbReference>
<evidence type="ECO:0000313" key="10">
    <source>
        <dbReference type="Proteomes" id="UP000794436"/>
    </source>
</evidence>
<evidence type="ECO:0000256" key="4">
    <source>
        <dbReference type="ARBA" id="ARBA00011959"/>
    </source>
</evidence>
<keyword evidence="6" id="KW-0413">Isomerase</keyword>
<proteinExistence type="inferred from homology"/>
<evidence type="ECO:0000256" key="2">
    <source>
        <dbReference type="ARBA" id="ARBA00004988"/>
    </source>
</evidence>
<name>A0A8K1FLH8_PYTOL</name>
<dbReference type="Gene3D" id="3.40.50.1360">
    <property type="match status" value="1"/>
</dbReference>
<comment type="similarity">
    <text evidence="3">Belongs to the ribose 5-phosphate isomerase family.</text>
</comment>
<dbReference type="PANTHER" id="PTHR11934:SF0">
    <property type="entry name" value="RIBOSE-5-PHOSPHATE ISOMERASE"/>
    <property type="match status" value="1"/>
</dbReference>
<comment type="catalytic activity">
    <reaction evidence="1">
        <text>aldehydo-D-ribose 5-phosphate = D-ribulose 5-phosphate</text>
        <dbReference type="Rhea" id="RHEA:14657"/>
        <dbReference type="ChEBI" id="CHEBI:58121"/>
        <dbReference type="ChEBI" id="CHEBI:58273"/>
        <dbReference type="EC" id="5.3.1.6"/>
    </reaction>
</comment>
<evidence type="ECO:0000313" key="9">
    <source>
        <dbReference type="EMBL" id="TMW68265.1"/>
    </source>
</evidence>
<evidence type="ECO:0000256" key="1">
    <source>
        <dbReference type="ARBA" id="ARBA00001713"/>
    </source>
</evidence>
<organism evidence="9 10">
    <name type="scientific">Pythium oligandrum</name>
    <name type="common">Mycoparasitic fungus</name>
    <dbReference type="NCBI Taxonomy" id="41045"/>
    <lineage>
        <taxon>Eukaryota</taxon>
        <taxon>Sar</taxon>
        <taxon>Stramenopiles</taxon>
        <taxon>Oomycota</taxon>
        <taxon>Peronosporomycetes</taxon>
        <taxon>Pythiales</taxon>
        <taxon>Pythiaceae</taxon>
        <taxon>Pythium</taxon>
    </lineage>
</organism>
<evidence type="ECO:0000256" key="8">
    <source>
        <dbReference type="ARBA" id="ARBA00032273"/>
    </source>
</evidence>
<dbReference type="FunFam" id="3.40.50.1360:FF:000014">
    <property type="entry name" value="Ribose 5-phosphate isomerase"/>
    <property type="match status" value="1"/>
</dbReference>
<dbReference type="GO" id="GO:0004751">
    <property type="term" value="F:ribose-5-phosphate isomerase activity"/>
    <property type="evidence" value="ECO:0007669"/>
    <property type="project" value="UniProtKB-EC"/>
</dbReference>
<dbReference type="Gene3D" id="3.30.70.260">
    <property type="match status" value="1"/>
</dbReference>
<dbReference type="SUPFAM" id="SSF75445">
    <property type="entry name" value="D-ribose-5-phosphate isomerase (RpiA), lid domain"/>
    <property type="match status" value="1"/>
</dbReference>
<dbReference type="PANTHER" id="PTHR11934">
    <property type="entry name" value="RIBOSE-5-PHOSPHATE ISOMERASE"/>
    <property type="match status" value="1"/>
</dbReference>
<protein>
    <recommendedName>
        <fullName evidence="5">Ribose-5-phosphate isomerase</fullName>
        <ecNumber evidence="4">5.3.1.6</ecNumber>
    </recommendedName>
    <alternativeName>
        <fullName evidence="8">D-ribose-5-phosphate ketol-isomerase</fullName>
    </alternativeName>
    <alternativeName>
        <fullName evidence="7">Phosphoriboisomerase</fullName>
    </alternativeName>
</protein>
<dbReference type="InterPro" id="IPR020672">
    <property type="entry name" value="Ribose5P_isomerase_typA_subgr"/>
</dbReference>
<dbReference type="FunFam" id="3.30.70.260:FF:000018">
    <property type="entry name" value="Ribose-5-phosphate isomerase A"/>
    <property type="match status" value="1"/>
</dbReference>
<dbReference type="EC" id="5.3.1.6" evidence="4"/>
<evidence type="ECO:0000256" key="6">
    <source>
        <dbReference type="ARBA" id="ARBA00023235"/>
    </source>
</evidence>
<dbReference type="NCBIfam" id="NF001924">
    <property type="entry name" value="PRK00702.1"/>
    <property type="match status" value="1"/>
</dbReference>
<dbReference type="NCBIfam" id="TIGR00021">
    <property type="entry name" value="rpiA"/>
    <property type="match status" value="1"/>
</dbReference>
<comment type="pathway">
    <text evidence="2">Carbohydrate degradation; pentose phosphate pathway; D-ribose 5-phosphate from D-ribulose 5-phosphate (non-oxidative stage): step 1/1.</text>
</comment>
<reference evidence="9" key="1">
    <citation type="submission" date="2019-03" db="EMBL/GenBank/DDBJ databases">
        <title>Long read genome sequence of the mycoparasitic Pythium oligandrum ATCC 38472 isolated from sugarbeet rhizosphere.</title>
        <authorList>
            <person name="Gaulin E."/>
        </authorList>
    </citation>
    <scope>NUCLEOTIDE SEQUENCE</scope>
    <source>
        <strain evidence="9">ATCC 38472_TT</strain>
    </source>
</reference>
<dbReference type="AlphaFoldDB" id="A0A8K1FLH8"/>
<dbReference type="HAMAP" id="MF_00170">
    <property type="entry name" value="Rib_5P_isom_A"/>
    <property type="match status" value="1"/>
</dbReference>
<comment type="caution">
    <text evidence="9">The sequence shown here is derived from an EMBL/GenBank/DDBJ whole genome shotgun (WGS) entry which is preliminary data.</text>
</comment>
<accession>A0A8K1FLH8</accession>
<dbReference type="SUPFAM" id="SSF100950">
    <property type="entry name" value="NagB/RpiA/CoA transferase-like"/>
    <property type="match status" value="1"/>
</dbReference>
<dbReference type="Proteomes" id="UP000794436">
    <property type="component" value="Unassembled WGS sequence"/>
</dbReference>
<evidence type="ECO:0000256" key="5">
    <source>
        <dbReference type="ARBA" id="ARBA00019150"/>
    </source>
</evidence>
<dbReference type="InterPro" id="IPR037171">
    <property type="entry name" value="NagB/RpiA_transferase-like"/>
</dbReference>
<keyword evidence="10" id="KW-1185">Reference proteome</keyword>
<dbReference type="EMBL" id="SPLM01000002">
    <property type="protein sequence ID" value="TMW68265.1"/>
    <property type="molecule type" value="Genomic_DNA"/>
</dbReference>
<evidence type="ECO:0000256" key="7">
    <source>
        <dbReference type="ARBA" id="ARBA00029734"/>
    </source>
</evidence>
<dbReference type="GO" id="GO:0006014">
    <property type="term" value="P:D-ribose metabolic process"/>
    <property type="evidence" value="ECO:0007669"/>
    <property type="project" value="TreeGrafter"/>
</dbReference>
<dbReference type="GO" id="GO:0009052">
    <property type="term" value="P:pentose-phosphate shunt, non-oxidative branch"/>
    <property type="evidence" value="ECO:0007669"/>
    <property type="project" value="InterPro"/>
</dbReference>
<gene>
    <name evidence="9" type="ORF">Poli38472_005733</name>
</gene>
<dbReference type="UniPathway" id="UPA00115">
    <property type="reaction ID" value="UER00412"/>
</dbReference>
<sequence>MLSPVEQAKRTAARQAVDEFVRDGHIVGVGSGSTVVYAAERLGELVREKQLNIKCIPTSFQSKQLIAQHKLTLTSLDENPVIDVTIDGADEVDLALNCIKGGGGCQLQEKIVAYAAKTFVVIADYRKESTKLGEQWTKGVPIEVVPMAYVLISEKMKQMGGTPVLRMAQQKAGPVVTDNGNFVLDVNFGLIEDPATLSDRIKLLPGVVEVGLFCGMASKAFFGQEDGSFTTRVA</sequence>
<dbReference type="GO" id="GO:0005737">
    <property type="term" value="C:cytoplasm"/>
    <property type="evidence" value="ECO:0007669"/>
    <property type="project" value="TreeGrafter"/>
</dbReference>
<evidence type="ECO:0000256" key="3">
    <source>
        <dbReference type="ARBA" id="ARBA00008088"/>
    </source>
</evidence>
<dbReference type="OrthoDB" id="1555531at2759"/>